<proteinExistence type="predicted"/>
<evidence type="ECO:0000256" key="1">
    <source>
        <dbReference type="SAM" id="Phobius"/>
    </source>
</evidence>
<protein>
    <submittedName>
        <fullName evidence="2">Uncharacterized protein</fullName>
    </submittedName>
</protein>
<sequence>MQQFGQNKAPYLLVFMALVLTGFSASLFSNERYVWAVTPGVVSVILVVIFFLQSLKTSNARGTLSFLAILLAIGSYFL</sequence>
<keyword evidence="1" id="KW-0472">Membrane</keyword>
<feature type="non-terminal residue" evidence="2">
    <location>
        <position position="78"/>
    </location>
</feature>
<organism evidence="2">
    <name type="scientific">marine metagenome</name>
    <dbReference type="NCBI Taxonomy" id="408172"/>
    <lineage>
        <taxon>unclassified sequences</taxon>
        <taxon>metagenomes</taxon>
        <taxon>ecological metagenomes</taxon>
    </lineage>
</organism>
<feature type="transmembrane region" description="Helical" evidence="1">
    <location>
        <begin position="33"/>
        <end position="52"/>
    </location>
</feature>
<keyword evidence="1" id="KW-0812">Transmembrane</keyword>
<feature type="transmembrane region" description="Helical" evidence="1">
    <location>
        <begin position="59"/>
        <end position="77"/>
    </location>
</feature>
<keyword evidence="1" id="KW-1133">Transmembrane helix</keyword>
<gene>
    <name evidence="2" type="ORF">METZ01_LOCUS338715</name>
</gene>
<feature type="transmembrane region" description="Helical" evidence="1">
    <location>
        <begin position="9"/>
        <end position="27"/>
    </location>
</feature>
<reference evidence="2" key="1">
    <citation type="submission" date="2018-05" db="EMBL/GenBank/DDBJ databases">
        <authorList>
            <person name="Lanie J.A."/>
            <person name="Ng W.-L."/>
            <person name="Kazmierczak K.M."/>
            <person name="Andrzejewski T.M."/>
            <person name="Davidsen T.M."/>
            <person name="Wayne K.J."/>
            <person name="Tettelin H."/>
            <person name="Glass J.I."/>
            <person name="Rusch D."/>
            <person name="Podicherti R."/>
            <person name="Tsui H.-C.T."/>
            <person name="Winkler M.E."/>
        </authorList>
    </citation>
    <scope>NUCLEOTIDE SEQUENCE</scope>
</reference>
<name>A0A382QNE6_9ZZZZ</name>
<evidence type="ECO:0000313" key="2">
    <source>
        <dbReference type="EMBL" id="SVC85861.1"/>
    </source>
</evidence>
<dbReference type="AlphaFoldDB" id="A0A382QNE6"/>
<dbReference type="EMBL" id="UINC01115090">
    <property type="protein sequence ID" value="SVC85861.1"/>
    <property type="molecule type" value="Genomic_DNA"/>
</dbReference>
<accession>A0A382QNE6</accession>